<dbReference type="AlphaFoldDB" id="A0A3A6TU16"/>
<dbReference type="EMBL" id="QYYH01000048">
    <property type="protein sequence ID" value="RJY16406.1"/>
    <property type="molecule type" value="Genomic_DNA"/>
</dbReference>
<sequence>MQIIKASFWLINAIPFSLSDILLTESRFISAIKNTSSSKKCQLIKLIFLQYLQQSLYLNLSKLALTTHKFKPKKQKI</sequence>
<comment type="caution">
    <text evidence="1">The sequence shown here is derived from an EMBL/GenBank/DDBJ whole genome shotgun (WGS) entry which is preliminary data.</text>
</comment>
<accession>A0A3A6TU16</accession>
<keyword evidence="2" id="KW-1185">Reference proteome</keyword>
<proteinExistence type="predicted"/>
<name>A0A3A6TU16_9GAMM</name>
<protein>
    <submittedName>
        <fullName evidence="1">Uncharacterized protein</fullName>
    </submittedName>
</protein>
<evidence type="ECO:0000313" key="1">
    <source>
        <dbReference type="EMBL" id="RJY16406.1"/>
    </source>
</evidence>
<evidence type="ECO:0000313" key="2">
    <source>
        <dbReference type="Proteomes" id="UP000273022"/>
    </source>
</evidence>
<reference evidence="1 2" key="1">
    <citation type="submission" date="2018-09" db="EMBL/GenBank/DDBJ databases">
        <title>Phylogeny of the Shewanellaceae, and recommendation for two new genera, Pseudoshewanella and Parashewanella.</title>
        <authorList>
            <person name="Wang G."/>
        </authorList>
    </citation>
    <scope>NUCLEOTIDE SEQUENCE [LARGE SCALE GENOMIC DNA]</scope>
    <source>
        <strain evidence="1 2">KCTC 22492</strain>
    </source>
</reference>
<gene>
    <name evidence="1" type="ORF">D5R81_09320</name>
</gene>
<dbReference type="Proteomes" id="UP000273022">
    <property type="component" value="Unassembled WGS sequence"/>
</dbReference>
<organism evidence="1 2">
    <name type="scientific">Parashewanella spongiae</name>
    <dbReference type="NCBI Taxonomy" id="342950"/>
    <lineage>
        <taxon>Bacteria</taxon>
        <taxon>Pseudomonadati</taxon>
        <taxon>Pseudomonadota</taxon>
        <taxon>Gammaproteobacteria</taxon>
        <taxon>Alteromonadales</taxon>
        <taxon>Shewanellaceae</taxon>
        <taxon>Parashewanella</taxon>
    </lineage>
</organism>